<dbReference type="InterPro" id="IPR000182">
    <property type="entry name" value="GNAT_dom"/>
</dbReference>
<dbReference type="AlphaFoldDB" id="A0A166Q756"/>
<dbReference type="Gene3D" id="3.40.630.30">
    <property type="match status" value="1"/>
</dbReference>
<dbReference type="GO" id="GO:0016747">
    <property type="term" value="F:acyltransferase activity, transferring groups other than amino-acyl groups"/>
    <property type="evidence" value="ECO:0007669"/>
    <property type="project" value="InterPro"/>
</dbReference>
<dbReference type="Proteomes" id="UP000076489">
    <property type="component" value="Unassembled WGS sequence"/>
</dbReference>
<dbReference type="SUPFAM" id="SSF55729">
    <property type="entry name" value="Acyl-CoA N-acyltransferases (Nat)"/>
    <property type="match status" value="1"/>
</dbReference>
<evidence type="ECO:0000259" key="1">
    <source>
        <dbReference type="PROSITE" id="PS51186"/>
    </source>
</evidence>
<comment type="caution">
    <text evidence="2">The sequence shown here is derived from an EMBL/GenBank/DDBJ whole genome shotgun (WGS) entry which is preliminary data.</text>
</comment>
<protein>
    <submittedName>
        <fullName evidence="2">GCN5 family acetyltransferase</fullName>
    </submittedName>
</protein>
<accession>A0A166Q756</accession>
<dbReference type="RefSeq" id="WP_063343529.1">
    <property type="nucleotide sequence ID" value="NZ_LUKJ01000003.1"/>
</dbReference>
<feature type="domain" description="N-acetyltransferase" evidence="1">
    <location>
        <begin position="4"/>
        <end position="160"/>
    </location>
</feature>
<dbReference type="PROSITE" id="PS51186">
    <property type="entry name" value="GNAT"/>
    <property type="match status" value="1"/>
</dbReference>
<organism evidence="2 3">
    <name type="scientific">Pseudomonas fluorescens</name>
    <dbReference type="NCBI Taxonomy" id="294"/>
    <lineage>
        <taxon>Bacteria</taxon>
        <taxon>Pseudomonadati</taxon>
        <taxon>Pseudomonadota</taxon>
        <taxon>Gammaproteobacteria</taxon>
        <taxon>Pseudomonadales</taxon>
        <taxon>Pseudomonadaceae</taxon>
        <taxon>Pseudomonas</taxon>
    </lineage>
</organism>
<keyword evidence="2" id="KW-0808">Transferase</keyword>
<evidence type="ECO:0000313" key="2">
    <source>
        <dbReference type="EMBL" id="KZN19805.1"/>
    </source>
</evidence>
<reference evidence="2 3" key="2">
    <citation type="journal article" date="2018" name="Nature">
        <title>Mutant phenotypes for thousands of bacterial genes of unknown function.</title>
        <authorList>
            <person name="Price M.N."/>
            <person name="Wetmore K.M."/>
            <person name="Waters R.J."/>
            <person name="Callaghan M."/>
            <person name="Ray J."/>
            <person name="Liu H."/>
            <person name="Kuehl J.V."/>
            <person name="Melnyk R.A."/>
            <person name="Lamson J.S."/>
            <person name="Suh Y."/>
            <person name="Carlson H.K."/>
            <person name="Esquivel Z."/>
            <person name="Sadeeshkumar H."/>
            <person name="Chakraborty R."/>
            <person name="Zane G.M."/>
            <person name="Rubin B.E."/>
            <person name="Wall J.D."/>
            <person name="Visel A."/>
            <person name="Bristow J."/>
            <person name="Blow M.J."/>
            <person name="Arkin A.P."/>
            <person name="Deutschbauer A.M."/>
        </authorList>
    </citation>
    <scope>NUCLEOTIDE SEQUENCE [LARGE SCALE GENOMIC DNA]</scope>
    <source>
        <strain evidence="2 3">FW300-N1B4</strain>
    </source>
</reference>
<evidence type="ECO:0000313" key="3">
    <source>
        <dbReference type="Proteomes" id="UP000076489"/>
    </source>
</evidence>
<dbReference type="OrthoDB" id="7350013at2"/>
<dbReference type="InterPro" id="IPR016181">
    <property type="entry name" value="Acyl_CoA_acyltransferase"/>
</dbReference>
<reference evidence="3" key="1">
    <citation type="submission" date="2016-03" db="EMBL/GenBank/DDBJ databases">
        <authorList>
            <person name="Ray J."/>
            <person name="Price M."/>
            <person name="Deutschbauer A."/>
        </authorList>
    </citation>
    <scope>NUCLEOTIDE SEQUENCE [LARGE SCALE GENOMIC DNA]</scope>
    <source>
        <strain evidence="3">FW300-N1B4</strain>
    </source>
</reference>
<gene>
    <name evidence="2" type="ORF">A1D17_28015</name>
</gene>
<dbReference type="CDD" id="cd04301">
    <property type="entry name" value="NAT_SF"/>
    <property type="match status" value="1"/>
</dbReference>
<sequence>MTRLIFRPYRPCDANAVSRLFREVYGDLYAQPDVYLPDMINQHNAEGRWQSMLTVDDTRVLGHAALCRDSPSNTAELALSVVHPVAQGQHIATRLGRELLMLSGSLGIRSVSIKQVTHHPYTQRMAENIGFHSTGLLPDYVPSPFGESLPETIVMGSHMIEGHTRPLPDIPWPESCRAFMQHLCSVFGACQDKASQPAMPLQIKQHQHRFDIVIQRLNRRLLEQISQLPQHWLISARLELSRHFARDMLSFSALGFAFTGLMPTPDDNGWFALFHRGVQSRSLNLHCAHMQRLHDDLQQNANATRTHRYVDARIGSRSAA</sequence>
<name>A0A166Q756_PSEFL</name>
<dbReference type="Pfam" id="PF00583">
    <property type="entry name" value="Acetyltransf_1"/>
    <property type="match status" value="1"/>
</dbReference>
<dbReference type="EMBL" id="LUKJ01000003">
    <property type="protein sequence ID" value="KZN19805.1"/>
    <property type="molecule type" value="Genomic_DNA"/>
</dbReference>
<proteinExistence type="predicted"/>